<organism evidence="1 2">
    <name type="scientific">Nesidiocoris tenuis</name>
    <dbReference type="NCBI Taxonomy" id="355587"/>
    <lineage>
        <taxon>Eukaryota</taxon>
        <taxon>Metazoa</taxon>
        <taxon>Ecdysozoa</taxon>
        <taxon>Arthropoda</taxon>
        <taxon>Hexapoda</taxon>
        <taxon>Insecta</taxon>
        <taxon>Pterygota</taxon>
        <taxon>Neoptera</taxon>
        <taxon>Paraneoptera</taxon>
        <taxon>Hemiptera</taxon>
        <taxon>Heteroptera</taxon>
        <taxon>Panheteroptera</taxon>
        <taxon>Cimicomorpha</taxon>
        <taxon>Miridae</taxon>
        <taxon>Dicyphina</taxon>
        <taxon>Nesidiocoris</taxon>
    </lineage>
</organism>
<reference evidence="1 2" key="1">
    <citation type="submission" date="2020-02" db="EMBL/GenBank/DDBJ databases">
        <authorList>
            <person name="Ferguson B K."/>
        </authorList>
    </citation>
    <scope>NUCLEOTIDE SEQUENCE [LARGE SCALE GENOMIC DNA]</scope>
</reference>
<evidence type="ECO:0000313" key="1">
    <source>
        <dbReference type="EMBL" id="CAB0007921.1"/>
    </source>
</evidence>
<evidence type="ECO:0000313" key="2">
    <source>
        <dbReference type="Proteomes" id="UP000479000"/>
    </source>
</evidence>
<name>A0A6H5GX43_9HEMI</name>
<protein>
    <submittedName>
        <fullName evidence="1">Uncharacterized protein</fullName>
    </submittedName>
</protein>
<dbReference type="AlphaFoldDB" id="A0A6H5GX43"/>
<accession>A0A6H5GX43</accession>
<sequence length="184" mass="21118">MGRQKMAAEIANVRVRFGTDVAPVHVIAFASAVAADRKFVETTAPARAIGRSQRRRFHRRVHQRRERVLFDLRDVVVDYFCLGQRRWFRRRVSSFGGQFRFALLVRFKNLVVAIGRCWRAGDHVFVVAGSQVRILGLLALVQRLIFHICKEESTNPYSHLARHLLAYTPSSSTRFLQLEVVLGS</sequence>
<keyword evidence="2" id="KW-1185">Reference proteome</keyword>
<feature type="non-terminal residue" evidence="1">
    <location>
        <position position="184"/>
    </location>
</feature>
<dbReference type="Proteomes" id="UP000479000">
    <property type="component" value="Unassembled WGS sequence"/>
</dbReference>
<proteinExistence type="predicted"/>
<dbReference type="EMBL" id="CADCXU010019807">
    <property type="protein sequence ID" value="CAB0007921.1"/>
    <property type="molecule type" value="Genomic_DNA"/>
</dbReference>
<gene>
    <name evidence="1" type="ORF">NTEN_LOCUS13167</name>
</gene>